<dbReference type="OrthoDB" id="9797605at2"/>
<evidence type="ECO:0000313" key="7">
    <source>
        <dbReference type="EMBL" id="QHC51896.1"/>
    </source>
</evidence>
<dbReference type="InterPro" id="IPR050482">
    <property type="entry name" value="Sensor_HK_TwoCompSys"/>
</dbReference>
<dbReference type="PANTHER" id="PTHR24421:SF59">
    <property type="entry name" value="OXYGEN SENSOR HISTIDINE KINASE NREB"/>
    <property type="match status" value="1"/>
</dbReference>
<feature type="transmembrane region" description="Helical" evidence="4">
    <location>
        <begin position="190"/>
        <end position="218"/>
    </location>
</feature>
<dbReference type="EMBL" id="CP035042">
    <property type="protein sequence ID" value="QHC51896.1"/>
    <property type="molecule type" value="Genomic_DNA"/>
</dbReference>
<feature type="transmembrane region" description="Helical" evidence="4">
    <location>
        <begin position="21"/>
        <end position="45"/>
    </location>
</feature>
<keyword evidence="2 7" id="KW-0418">Kinase</keyword>
<keyword evidence="4" id="KW-0472">Membrane</keyword>
<dbReference type="AlphaFoldDB" id="A0A6I6SSU0"/>
<evidence type="ECO:0000256" key="1">
    <source>
        <dbReference type="ARBA" id="ARBA00022679"/>
    </source>
</evidence>
<protein>
    <submittedName>
        <fullName evidence="7">Sensor histidine kinase</fullName>
    </submittedName>
</protein>
<dbReference type="RefSeq" id="WP_159555529.1">
    <property type="nucleotide sequence ID" value="NZ_CP035042.1"/>
</dbReference>
<dbReference type="InterPro" id="IPR003594">
    <property type="entry name" value="HATPase_dom"/>
</dbReference>
<keyword evidence="4" id="KW-1133">Transmembrane helix</keyword>
<sequence>MTAGTSVSDGWGGLRRGRHALVRFFVSSTGLFRAICLVACAAIYVMHRVHDELAVAEELVLTLSGETLVRQWLGDVVAGLLFSEAMVMAGFVAFAAAFCLATAPHAYRLARTRWLLVAQISIGLLINEELLLIVAAELPFLYPLAKAFAWLLVQAALKSLLWGAILLAADPMEASLAAAEAAGIELPSISLANLLVVAILMFFIWQLFAFCLGCMAMVERRHRVRLAKAHAELSATRQLLADSTRASERLRISRDLHDGLGHHLAALNLHLDLAARQPQRTQASLQTAQAIARELYQEVRRTVERERLEAPIDLFSSLQTLCSGMPEPRIELSYDPRCRVRDPAMAHVIFRGVQEALSNAVRHARASKIEVCVTCKASGIHVAVVDNGYGGARVVPGNGLTGMRERIGEAGGSLSIETRPGAGYQVGFWLPAKREET</sequence>
<feature type="transmembrane region" description="Helical" evidence="4">
    <location>
        <begin position="76"/>
        <end position="102"/>
    </location>
</feature>
<dbReference type="SUPFAM" id="SSF55874">
    <property type="entry name" value="ATPase domain of HSP90 chaperone/DNA topoisomerase II/histidine kinase"/>
    <property type="match status" value="1"/>
</dbReference>
<keyword evidence="1" id="KW-0808">Transferase</keyword>
<evidence type="ECO:0000256" key="3">
    <source>
        <dbReference type="ARBA" id="ARBA00023012"/>
    </source>
</evidence>
<accession>A0A6I6SSU0</accession>
<dbReference type="GO" id="GO:0000155">
    <property type="term" value="F:phosphorelay sensor kinase activity"/>
    <property type="evidence" value="ECO:0007669"/>
    <property type="project" value="InterPro"/>
</dbReference>
<evidence type="ECO:0000256" key="4">
    <source>
        <dbReference type="SAM" id="Phobius"/>
    </source>
</evidence>
<dbReference type="Gene3D" id="3.30.565.10">
    <property type="entry name" value="Histidine kinase-like ATPase, C-terminal domain"/>
    <property type="match status" value="1"/>
</dbReference>
<dbReference type="KEGG" id="htx:EKK97_22995"/>
<dbReference type="PANTHER" id="PTHR24421">
    <property type="entry name" value="NITRATE/NITRITE SENSOR PROTEIN NARX-RELATED"/>
    <property type="match status" value="1"/>
</dbReference>
<evidence type="ECO:0000256" key="2">
    <source>
        <dbReference type="ARBA" id="ARBA00022777"/>
    </source>
</evidence>
<dbReference type="Gene3D" id="1.20.5.1930">
    <property type="match status" value="1"/>
</dbReference>
<evidence type="ECO:0000313" key="8">
    <source>
        <dbReference type="Proteomes" id="UP000464013"/>
    </source>
</evidence>
<evidence type="ECO:0000259" key="6">
    <source>
        <dbReference type="Pfam" id="PF07730"/>
    </source>
</evidence>
<feature type="domain" description="Signal transduction histidine kinase subgroup 3 dimerisation and phosphoacceptor" evidence="6">
    <location>
        <begin position="248"/>
        <end position="307"/>
    </location>
</feature>
<dbReference type="Pfam" id="PF02518">
    <property type="entry name" value="HATPase_c"/>
    <property type="match status" value="1"/>
</dbReference>
<dbReference type="InterPro" id="IPR011712">
    <property type="entry name" value="Sig_transdc_His_kin_sub3_dim/P"/>
</dbReference>
<organism evidence="7 8">
    <name type="scientific">Billgrantia tianxiuensis</name>
    <dbReference type="NCBI Taxonomy" id="2497861"/>
    <lineage>
        <taxon>Bacteria</taxon>
        <taxon>Pseudomonadati</taxon>
        <taxon>Pseudomonadota</taxon>
        <taxon>Gammaproteobacteria</taxon>
        <taxon>Oceanospirillales</taxon>
        <taxon>Halomonadaceae</taxon>
        <taxon>Billgrantia</taxon>
    </lineage>
</organism>
<dbReference type="InterPro" id="IPR036890">
    <property type="entry name" value="HATPase_C_sf"/>
</dbReference>
<name>A0A6I6SSU0_9GAMM</name>
<dbReference type="Pfam" id="PF07730">
    <property type="entry name" value="HisKA_3"/>
    <property type="match status" value="1"/>
</dbReference>
<dbReference type="Proteomes" id="UP000464013">
    <property type="component" value="Chromosome"/>
</dbReference>
<feature type="transmembrane region" description="Helical" evidence="4">
    <location>
        <begin position="114"/>
        <end position="136"/>
    </location>
</feature>
<keyword evidence="8" id="KW-1185">Reference proteome</keyword>
<keyword evidence="4" id="KW-0812">Transmembrane</keyword>
<dbReference type="GO" id="GO:0016020">
    <property type="term" value="C:membrane"/>
    <property type="evidence" value="ECO:0007669"/>
    <property type="project" value="InterPro"/>
</dbReference>
<reference evidence="7 8" key="1">
    <citation type="submission" date="2019-01" db="EMBL/GenBank/DDBJ databases">
        <title>Complete genome of a denitifying bacterium Halomons sp. BC-M4-5.</title>
        <authorList>
            <person name="Wang L."/>
            <person name="Shao Z."/>
        </authorList>
    </citation>
    <scope>NUCLEOTIDE SEQUENCE [LARGE SCALE GENOMIC DNA]</scope>
    <source>
        <strain evidence="7 8">BC-M4-5</strain>
    </source>
</reference>
<dbReference type="CDD" id="cd16917">
    <property type="entry name" value="HATPase_UhpB-NarQ-NarX-like"/>
    <property type="match status" value="1"/>
</dbReference>
<dbReference type="GO" id="GO:0046983">
    <property type="term" value="F:protein dimerization activity"/>
    <property type="evidence" value="ECO:0007669"/>
    <property type="project" value="InterPro"/>
</dbReference>
<gene>
    <name evidence="7" type="ORF">EKK97_22995</name>
</gene>
<evidence type="ECO:0000259" key="5">
    <source>
        <dbReference type="Pfam" id="PF02518"/>
    </source>
</evidence>
<feature type="domain" description="Histidine kinase/HSP90-like ATPase" evidence="5">
    <location>
        <begin position="350"/>
        <end position="433"/>
    </location>
</feature>
<proteinExistence type="predicted"/>
<keyword evidence="3" id="KW-0902">Two-component regulatory system</keyword>